<dbReference type="OrthoDB" id="3199565at2"/>
<organism evidence="1 2">
    <name type="scientific">Cellulosimicrobium protaetiae</name>
    <dbReference type="NCBI Taxonomy" id="2587808"/>
    <lineage>
        <taxon>Bacteria</taxon>
        <taxon>Bacillati</taxon>
        <taxon>Actinomycetota</taxon>
        <taxon>Actinomycetes</taxon>
        <taxon>Micrococcales</taxon>
        <taxon>Promicromonosporaceae</taxon>
        <taxon>Cellulosimicrobium</taxon>
    </lineage>
</organism>
<protein>
    <submittedName>
        <fullName evidence="1">Nucleotidyl transferase AbiEii/AbiGii toxin family protein</fullName>
    </submittedName>
</protein>
<dbReference type="GO" id="GO:0016740">
    <property type="term" value="F:transferase activity"/>
    <property type="evidence" value="ECO:0007669"/>
    <property type="project" value="UniProtKB-KW"/>
</dbReference>
<reference evidence="2" key="1">
    <citation type="journal article" date="2022" name="Int. J. Syst. Evol. Microbiol.">
        <title>Cellulosimicrobium protaetiae sp. nov., isolated from the gut of the larva of Protaetia brevitarsis seulensis.</title>
        <authorList>
            <person name="Le Han H."/>
            <person name="Nguyen T.T.H."/>
            <person name="Li Z."/>
            <person name="Shin N.R."/>
            <person name="Kim S.G."/>
        </authorList>
    </citation>
    <scope>NUCLEOTIDE SEQUENCE [LARGE SCALE GENOMIC DNA]</scope>
    <source>
        <strain evidence="2">BI34</strain>
    </source>
</reference>
<dbReference type="KEGG" id="cprt:FIC82_002865"/>
<keyword evidence="1" id="KW-0808">Transferase</keyword>
<dbReference type="AlphaFoldDB" id="A0A6M5UDZ0"/>
<dbReference type="RefSeq" id="WP_154797479.1">
    <property type="nucleotide sequence ID" value="NZ_CP052757.1"/>
</dbReference>
<proteinExistence type="predicted"/>
<sequence>MTQPPDLPRALAELKPRAKAPASSSMLSSWINQTEQKVGSYGGRLGWLIASTVVVAVLQRALDVDGQPHFLLKGGTLLQHRLPAASTRATKDVDGLVRGDIDAFIHKLDDVLDEPWGPLSLRRTAVDVIETPTCVIKPRRFDIVLEIRGKTWRKIQVEIAPDEGGAGLAPEPFTPPPLAYVGLPDPEALVGLALRYQVAQKIHACSDPHDPRNVVNDRARDVVDLLLLRELHEIGADTAAVRAAVVDIFDARARDDRTLGRAVRTWPCEVVAHQHWSADCERAAADARLPLTLGQAVAELNAWLTLIDSAEPDGDEASR</sequence>
<dbReference type="EMBL" id="CP052757">
    <property type="protein sequence ID" value="QJW35298.1"/>
    <property type="molecule type" value="Genomic_DNA"/>
</dbReference>
<evidence type="ECO:0000313" key="1">
    <source>
        <dbReference type="EMBL" id="QJW35298.1"/>
    </source>
</evidence>
<keyword evidence="2" id="KW-1185">Reference proteome</keyword>
<dbReference type="Pfam" id="PF08843">
    <property type="entry name" value="AbiEii"/>
    <property type="match status" value="1"/>
</dbReference>
<name>A0A6M5UDZ0_9MICO</name>
<accession>A0A6M5UDZ0</accession>
<dbReference type="InterPro" id="IPR014942">
    <property type="entry name" value="AbiEii"/>
</dbReference>
<evidence type="ECO:0000313" key="2">
    <source>
        <dbReference type="Proteomes" id="UP000451354"/>
    </source>
</evidence>
<dbReference type="Proteomes" id="UP000451354">
    <property type="component" value="Chromosome"/>
</dbReference>
<gene>
    <name evidence="1" type="ORF">FIC82_002865</name>
</gene>